<evidence type="ECO:0000259" key="1">
    <source>
        <dbReference type="PROSITE" id="PS50994"/>
    </source>
</evidence>
<feature type="domain" description="Integrase catalytic" evidence="1">
    <location>
        <begin position="282"/>
        <end position="477"/>
    </location>
</feature>
<proteinExistence type="predicted"/>
<evidence type="ECO:0000313" key="5">
    <source>
        <dbReference type="Proteomes" id="UP001060104"/>
    </source>
</evidence>
<dbReference type="GeneID" id="69587332"/>
<dbReference type="Gene3D" id="3.30.420.10">
    <property type="entry name" value="Ribonuclease H-like superfamily/Ribonuclease H"/>
    <property type="match status" value="1"/>
</dbReference>
<dbReference type="EMBL" id="CZAE01000019">
    <property type="protein sequence ID" value="CUP85987.1"/>
    <property type="molecule type" value="Genomic_DNA"/>
</dbReference>
<dbReference type="InterPro" id="IPR036397">
    <property type="entry name" value="RNaseH_sf"/>
</dbReference>
<dbReference type="InterPro" id="IPR001584">
    <property type="entry name" value="Integrase_cat-core"/>
</dbReference>
<dbReference type="GO" id="GO:0003676">
    <property type="term" value="F:nucleic acid binding"/>
    <property type="evidence" value="ECO:0007669"/>
    <property type="project" value="InterPro"/>
</dbReference>
<evidence type="ECO:0000313" key="2">
    <source>
        <dbReference type="EMBL" id="CUP85987.1"/>
    </source>
</evidence>
<reference evidence="3" key="2">
    <citation type="submission" date="2022-08" db="EMBL/GenBank/DDBJ databases">
        <title>Genome Sequencing of Bacteroides fragilis Group Isolates with Nanopore Technology.</title>
        <authorList>
            <person name="Tisza M.J."/>
            <person name="Smith D."/>
            <person name="Dekker J.P."/>
        </authorList>
    </citation>
    <scope>NUCLEOTIDE SEQUENCE</scope>
    <source>
        <strain evidence="3">BFG-527</strain>
    </source>
</reference>
<dbReference type="PROSITE" id="PS50994">
    <property type="entry name" value="INTEGRASE"/>
    <property type="match status" value="1"/>
</dbReference>
<evidence type="ECO:0000313" key="3">
    <source>
        <dbReference type="EMBL" id="UVQ75032.1"/>
    </source>
</evidence>
<reference evidence="2 4" key="1">
    <citation type="submission" date="2015-09" db="EMBL/GenBank/DDBJ databases">
        <authorList>
            <consortium name="Pathogen Informatics"/>
        </authorList>
    </citation>
    <scope>NUCLEOTIDE SEQUENCE [LARGE SCALE GENOMIC DNA]</scope>
    <source>
        <strain evidence="2 4">2789STDY5834846</strain>
    </source>
</reference>
<dbReference type="InterPro" id="IPR012337">
    <property type="entry name" value="RNaseH-like_sf"/>
</dbReference>
<dbReference type="SUPFAM" id="SSF53098">
    <property type="entry name" value="Ribonuclease H-like"/>
    <property type="match status" value="1"/>
</dbReference>
<dbReference type="Proteomes" id="UP001060104">
    <property type="component" value="Chromosome"/>
</dbReference>
<dbReference type="AlphaFoldDB" id="A0A174RQK2"/>
<organism evidence="2 4">
    <name type="scientific">Bacteroides faecis</name>
    <dbReference type="NCBI Taxonomy" id="674529"/>
    <lineage>
        <taxon>Bacteria</taxon>
        <taxon>Pseudomonadati</taxon>
        <taxon>Bacteroidota</taxon>
        <taxon>Bacteroidia</taxon>
        <taxon>Bacteroidales</taxon>
        <taxon>Bacteroidaceae</taxon>
        <taxon>Bacteroides</taxon>
    </lineage>
</organism>
<evidence type="ECO:0000313" key="4">
    <source>
        <dbReference type="Proteomes" id="UP000095606"/>
    </source>
</evidence>
<dbReference type="RefSeq" id="WP_055270500.1">
    <property type="nucleotide sequence ID" value="NZ_CABMFH010000016.1"/>
</dbReference>
<gene>
    <name evidence="2" type="ORF">ERS852461_03562</name>
    <name evidence="3" type="ORF">NXY30_00865</name>
</gene>
<accession>A0A174RQK2</accession>
<dbReference type="GO" id="GO:0015074">
    <property type="term" value="P:DNA integration"/>
    <property type="evidence" value="ECO:0007669"/>
    <property type="project" value="InterPro"/>
</dbReference>
<dbReference type="Proteomes" id="UP000095606">
    <property type="component" value="Unassembled WGS sequence"/>
</dbReference>
<dbReference type="EMBL" id="CP103141">
    <property type="protein sequence ID" value="UVQ75032.1"/>
    <property type="molecule type" value="Genomic_DNA"/>
</dbReference>
<protein>
    <submittedName>
        <fullName evidence="3">DDE-type integrase/transposase/recombinase</fullName>
    </submittedName>
    <submittedName>
        <fullName evidence="2">Integrase core domain</fullName>
    </submittedName>
</protein>
<name>A0A174RQK2_9BACE</name>
<sequence length="696" mass="80493">MEMFGNIRCVTFAELVTQGGILSKPNYKKKVREGKIRVLRPGKGKGSCALIDYVSLYRPIKEAYDTKYPDAEQKLKEQIKEETMSDTLRTDSKAIVFYRDKFTLSDGSSLTDVKQAEYVLNAQVMNEMIRVENEMKSLHRKSGYSHSKEIWEAVMGTCEKLRSLYQHTLPGNAARLREKYNAYKNYGYEVLVSAKNGNQNTRKIGPMEGRLLLKLKRSKFPVYTDSQIFEEYNRQAIERGLKPIKSMTTLRNYLYDPAVMPLWFAAVYGMQKWKSKYSSLLKTQLPQMRDALWYSDGTKLNLYYKNADNKMCTTSVYEVLDAYSETLIGYDIAPKETFDSQYRAFRQAVEFAGVRPYEIVNDNQGGHNKLAARGFFDKIAILHKPTMPYNGQSKTIESVFGRFQQQILHKIWYFTGQNVTAVKMNSKPNLEFIEKNAYALPTLEEVKEIYRQCREEWNNAAHPATGIARIDMYRMSENPEISPVQPVELIQMFWLTSAKEVTYINAGLKIEIDKQKYEYEVYGEDGLRNEQWALRNIGRKFRVMYDPMDMTRIELWEPTASGLKYSISATPRTVINRDTQTRTADQTSFMRRTVDQNKETMALIQLSTEDFDLDESIAAELFNLSTPQPKNVSEKKMEEVREKYEAGTLQSPISLPEKLAIEEEDDGTELAYSTTGEYTKVTSNLTFDDIDCLERY</sequence>
<keyword evidence="5" id="KW-1185">Reference proteome</keyword>
<accession>A0A3E5G9F5</accession>